<name>A0AAV4AZB2_9GAST</name>
<dbReference type="AlphaFoldDB" id="A0AAV4AZB2"/>
<proteinExistence type="predicted"/>
<keyword evidence="2" id="KW-1185">Reference proteome</keyword>
<evidence type="ECO:0000313" key="1">
    <source>
        <dbReference type="EMBL" id="GFO12622.1"/>
    </source>
</evidence>
<dbReference type="EMBL" id="BLXT01004434">
    <property type="protein sequence ID" value="GFO12622.1"/>
    <property type="molecule type" value="Genomic_DNA"/>
</dbReference>
<sequence length="404" mass="44424">MLSGLNTANLKSAFIACHNHHPCSLASTLPTYPFISVHNYHPSALVSTLPTSSQFIAFHKHHPGALASTLPTFSQFIAFHNHHPYNLVSTLPTYNQPSFLARTTIHALWSQHCQLKVSLHCLPQPSSLLPGLYSAHYRQPLNLATTTLHTLWSLLCEFIVCLHFCHKHHPCSLVSTLPTYSQPSWLATTTIHVLWSLLCQLIVSLHYLPQPPSMLSGLNTANLKSAFITCHNHHPCSLASTLPSYSLPLLPAATTIRAPWPLLCQLIVSLHCLPQPPSMQSGLYFANLYSAFIACQNHHPCSLASTLPTYSQPSLLATTTIQAPWPLLCKLLVSLSCLPQPPSMLPGLYSANLYSAFINCHNHHPCALDSTLPTYGQPSMLATTTIRAPWPLLYQLIVSLSSAT</sequence>
<comment type="caution">
    <text evidence="1">The sequence shown here is derived from an EMBL/GenBank/DDBJ whole genome shotgun (WGS) entry which is preliminary data.</text>
</comment>
<reference evidence="1 2" key="1">
    <citation type="journal article" date="2021" name="Elife">
        <title>Chloroplast acquisition without the gene transfer in kleptoplastic sea slugs, Plakobranchus ocellatus.</title>
        <authorList>
            <person name="Maeda T."/>
            <person name="Takahashi S."/>
            <person name="Yoshida T."/>
            <person name="Shimamura S."/>
            <person name="Takaki Y."/>
            <person name="Nagai Y."/>
            <person name="Toyoda A."/>
            <person name="Suzuki Y."/>
            <person name="Arimoto A."/>
            <person name="Ishii H."/>
            <person name="Satoh N."/>
            <person name="Nishiyama T."/>
            <person name="Hasebe M."/>
            <person name="Maruyama T."/>
            <person name="Minagawa J."/>
            <person name="Obokata J."/>
            <person name="Shigenobu S."/>
        </authorList>
    </citation>
    <scope>NUCLEOTIDE SEQUENCE [LARGE SCALE GENOMIC DNA]</scope>
</reference>
<organism evidence="1 2">
    <name type="scientific">Plakobranchus ocellatus</name>
    <dbReference type="NCBI Taxonomy" id="259542"/>
    <lineage>
        <taxon>Eukaryota</taxon>
        <taxon>Metazoa</taxon>
        <taxon>Spiralia</taxon>
        <taxon>Lophotrochozoa</taxon>
        <taxon>Mollusca</taxon>
        <taxon>Gastropoda</taxon>
        <taxon>Heterobranchia</taxon>
        <taxon>Euthyneura</taxon>
        <taxon>Panpulmonata</taxon>
        <taxon>Sacoglossa</taxon>
        <taxon>Placobranchoidea</taxon>
        <taxon>Plakobranchidae</taxon>
        <taxon>Plakobranchus</taxon>
    </lineage>
</organism>
<accession>A0AAV4AZB2</accession>
<dbReference type="Proteomes" id="UP000735302">
    <property type="component" value="Unassembled WGS sequence"/>
</dbReference>
<gene>
    <name evidence="1" type="ORF">PoB_003912700</name>
</gene>
<evidence type="ECO:0000313" key="2">
    <source>
        <dbReference type="Proteomes" id="UP000735302"/>
    </source>
</evidence>
<protein>
    <submittedName>
        <fullName evidence="1">Uncharacterized protein</fullName>
    </submittedName>
</protein>